<dbReference type="EMBL" id="SOEC01000001">
    <property type="protein sequence ID" value="TDX32765.1"/>
    <property type="molecule type" value="Genomic_DNA"/>
</dbReference>
<evidence type="ECO:0000259" key="1">
    <source>
        <dbReference type="Pfam" id="PF09983"/>
    </source>
</evidence>
<feature type="domain" description="Wadjet protein JetD C-terminal" evidence="1">
    <location>
        <begin position="188"/>
        <end position="290"/>
    </location>
</feature>
<evidence type="ECO:0000313" key="2">
    <source>
        <dbReference type="EMBL" id="TDX32765.1"/>
    </source>
</evidence>
<dbReference type="Pfam" id="PF09983">
    <property type="entry name" value="JetD_C"/>
    <property type="match status" value="1"/>
</dbReference>
<dbReference type="OrthoDB" id="322908at2"/>
<sequence length="367" mass="40191">MSHLSERAEAVQVWLEGDWTLAYRKQGNKGWRSASLVQRLKRDRACATELDGWEALRELAGAGVIETASPVSARQTLNVQVTLSEALRHRLESEFAELDDSLGLDAGQAAVWRHALDGVLQDWSVADQQRLAEGLRAMAADLPGVYACSAFEASARYLLGSSKLLSALPRELVRSFGIDTTAFRGTSAWVLASVPAEPQGVLLIENPQSFEQACRVGLGERWALVCSFGYGLSLGEALKAPEQVRLIGERTSSCTLSELLALPEVTFWGDLDPEGLRIFRRLRQSVPEIQLSALYAPMIERLEAEGGHPLHVLTGKAGQRQADNWIRGLDQEALDDTCVAELGGKALDESLAEVWLSRITDPHEEAH</sequence>
<dbReference type="RefSeq" id="WP_134014864.1">
    <property type="nucleotide sequence ID" value="NZ_SOEC01000001.1"/>
</dbReference>
<evidence type="ECO:0000313" key="3">
    <source>
        <dbReference type="Proteomes" id="UP000294489"/>
    </source>
</evidence>
<dbReference type="InterPro" id="IPR024534">
    <property type="entry name" value="JetD_C"/>
</dbReference>
<dbReference type="AlphaFoldDB" id="A0A4R8G3J1"/>
<proteinExistence type="predicted"/>
<organism evidence="2 3">
    <name type="scientific">Modicisalibacter xianhensis</name>
    <dbReference type="NCBI Taxonomy" id="442341"/>
    <lineage>
        <taxon>Bacteria</taxon>
        <taxon>Pseudomonadati</taxon>
        <taxon>Pseudomonadota</taxon>
        <taxon>Gammaproteobacteria</taxon>
        <taxon>Oceanospirillales</taxon>
        <taxon>Halomonadaceae</taxon>
        <taxon>Modicisalibacter</taxon>
    </lineage>
</organism>
<dbReference type="Proteomes" id="UP000294489">
    <property type="component" value="Unassembled WGS sequence"/>
</dbReference>
<name>A0A4R8G3J1_9GAMM</name>
<accession>A0A4R8G3J1</accession>
<reference evidence="2 3" key="1">
    <citation type="submission" date="2019-03" db="EMBL/GenBank/DDBJ databases">
        <title>Freshwater and sediment microbial communities from various areas in North America, analyzing microbe dynamics in response to fracking.</title>
        <authorList>
            <person name="Lamendella R."/>
        </authorList>
    </citation>
    <scope>NUCLEOTIDE SEQUENCE [LARGE SCALE GENOMIC DNA]</scope>
    <source>
        <strain evidence="2 3">6_TX</strain>
    </source>
</reference>
<gene>
    <name evidence="2" type="ORF">DFO67_10159</name>
</gene>
<protein>
    <submittedName>
        <fullName evidence="2">Uncharacterized protein DUF2220</fullName>
    </submittedName>
</protein>
<comment type="caution">
    <text evidence="2">The sequence shown here is derived from an EMBL/GenBank/DDBJ whole genome shotgun (WGS) entry which is preliminary data.</text>
</comment>